<dbReference type="Proteomes" id="UP000237271">
    <property type="component" value="Unassembled WGS sequence"/>
</dbReference>
<accession>A0A2P4YM35</accession>
<evidence type="ECO:0000313" key="7">
    <source>
        <dbReference type="Proteomes" id="UP000237271"/>
    </source>
</evidence>
<proteinExistence type="inferred from homology"/>
<dbReference type="EMBL" id="NCKW01001888">
    <property type="protein sequence ID" value="POM78865.1"/>
    <property type="molecule type" value="Genomic_DNA"/>
</dbReference>
<comment type="subcellular location">
    <subcellularLocation>
        <location evidence="1 5">Secreted</location>
    </subcellularLocation>
</comment>
<keyword evidence="4 5" id="KW-0732">Signal</keyword>
<evidence type="ECO:0000313" key="6">
    <source>
        <dbReference type="EMBL" id="POM78865.1"/>
    </source>
</evidence>
<reference evidence="6 7" key="1">
    <citation type="journal article" date="2017" name="Genome Biol. Evol.">
        <title>Phytophthora megakarya and P. palmivora, closely related causal agents of cacao black pod rot, underwent increases in genome sizes and gene numbers by different mechanisms.</title>
        <authorList>
            <person name="Ali S.S."/>
            <person name="Shao J."/>
            <person name="Lary D.J."/>
            <person name="Kronmiller B."/>
            <person name="Shen D."/>
            <person name="Strem M.D."/>
            <person name="Amoako-Attah I."/>
            <person name="Akrofi A.Y."/>
            <person name="Begoude B.A."/>
            <person name="Ten Hoopen G.M."/>
            <person name="Coulibaly K."/>
            <person name="Kebe B.I."/>
            <person name="Melnick R.L."/>
            <person name="Guiltinan M.J."/>
            <person name="Tyler B.M."/>
            <person name="Meinhardt L.W."/>
            <person name="Bailey B.A."/>
        </authorList>
    </citation>
    <scope>NUCLEOTIDE SEQUENCE [LARGE SCALE GENOMIC DNA]</scope>
    <source>
        <strain evidence="7">sbr112.9</strain>
    </source>
</reference>
<comment type="caution">
    <text evidence="6">The sequence shown here is derived from an EMBL/GenBank/DDBJ whole genome shotgun (WGS) entry which is preliminary data.</text>
</comment>
<evidence type="ECO:0000256" key="5">
    <source>
        <dbReference type="RuleBase" id="RU367124"/>
    </source>
</evidence>
<organism evidence="6 7">
    <name type="scientific">Phytophthora palmivora</name>
    <dbReference type="NCBI Taxonomy" id="4796"/>
    <lineage>
        <taxon>Eukaryota</taxon>
        <taxon>Sar</taxon>
        <taxon>Stramenopiles</taxon>
        <taxon>Oomycota</taxon>
        <taxon>Peronosporomycetes</taxon>
        <taxon>Peronosporales</taxon>
        <taxon>Peronosporaceae</taxon>
        <taxon>Phytophthora</taxon>
    </lineage>
</organism>
<feature type="chain" id="PRO_5028521693" description="RxLR effector protein" evidence="5">
    <location>
        <begin position="21"/>
        <end position="158"/>
    </location>
</feature>
<protein>
    <recommendedName>
        <fullName evidence="5">RxLR effector protein</fullName>
    </recommendedName>
</protein>
<comment type="similarity">
    <text evidence="2 5">Belongs to the RxLR effector family.</text>
</comment>
<keyword evidence="3 5" id="KW-0964">Secreted</keyword>
<feature type="signal peptide" evidence="5">
    <location>
        <begin position="1"/>
        <end position="20"/>
    </location>
</feature>
<dbReference type="Pfam" id="PF16810">
    <property type="entry name" value="RXLR"/>
    <property type="match status" value="1"/>
</dbReference>
<sequence>MRACYILLVVIATLLAGSKAATISDNTQASVTTSAQVNEPLSAAQTNSINQRFLRSSKTSNNYNEESEERVVTNGDITKLKDVLSVKSANTEFFNMKKDFFEKILRSPSFKNDILSNHVSGNEQLTFQTLLNAFRLRKSKKFDKDEIMNAIRSRSKTR</sequence>
<comment type="domain">
    <text evidence="5">The RxLR-dEER motif acts to carry the protein into the host cell cytoplasm through binding to cell surface phosphatidylinositol-3-phosphate.</text>
</comment>
<dbReference type="AlphaFoldDB" id="A0A2P4YM35"/>
<evidence type="ECO:0000256" key="4">
    <source>
        <dbReference type="ARBA" id="ARBA00022729"/>
    </source>
</evidence>
<dbReference type="GO" id="GO:0005576">
    <property type="term" value="C:extracellular region"/>
    <property type="evidence" value="ECO:0007669"/>
    <property type="project" value="UniProtKB-SubCell"/>
</dbReference>
<gene>
    <name evidence="6" type="ORF">PHPALM_3562</name>
</gene>
<keyword evidence="7" id="KW-1185">Reference proteome</keyword>
<dbReference type="InterPro" id="IPR031825">
    <property type="entry name" value="RXLR"/>
</dbReference>
<evidence type="ECO:0000256" key="1">
    <source>
        <dbReference type="ARBA" id="ARBA00004613"/>
    </source>
</evidence>
<evidence type="ECO:0000256" key="3">
    <source>
        <dbReference type="ARBA" id="ARBA00022525"/>
    </source>
</evidence>
<comment type="function">
    <text evidence="5">Effector that suppresses plant defense responses during pathogen infection.</text>
</comment>
<evidence type="ECO:0000256" key="2">
    <source>
        <dbReference type="ARBA" id="ARBA00010400"/>
    </source>
</evidence>
<name>A0A2P4YM35_9STRA</name>